<dbReference type="Pfam" id="PF01614">
    <property type="entry name" value="IclR_C"/>
    <property type="match status" value="1"/>
</dbReference>
<dbReference type="Gene3D" id="1.10.10.10">
    <property type="entry name" value="Winged helix-like DNA-binding domain superfamily/Winged helix DNA-binding domain"/>
    <property type="match status" value="1"/>
</dbReference>
<dbReference type="Pfam" id="PF09339">
    <property type="entry name" value="HTH_IclR"/>
    <property type="match status" value="1"/>
</dbReference>
<dbReference type="Proteomes" id="UP001597101">
    <property type="component" value="Unassembled WGS sequence"/>
</dbReference>
<dbReference type="SUPFAM" id="SSF46785">
    <property type="entry name" value="Winged helix' DNA-binding domain"/>
    <property type="match status" value="1"/>
</dbReference>
<dbReference type="EMBL" id="JBHTJV010000002">
    <property type="protein sequence ID" value="MFD0915016.1"/>
    <property type="molecule type" value="Genomic_DNA"/>
</dbReference>
<keyword evidence="1" id="KW-0805">Transcription regulation</keyword>
<dbReference type="PANTHER" id="PTHR30136:SF24">
    <property type="entry name" value="HTH-TYPE TRANSCRIPTIONAL REPRESSOR ALLR"/>
    <property type="match status" value="1"/>
</dbReference>
<dbReference type="PANTHER" id="PTHR30136">
    <property type="entry name" value="HELIX-TURN-HELIX TRANSCRIPTIONAL REGULATOR, ICLR FAMILY"/>
    <property type="match status" value="1"/>
</dbReference>
<dbReference type="InterPro" id="IPR014757">
    <property type="entry name" value="Tscrpt_reg_IclR_C"/>
</dbReference>
<evidence type="ECO:0000313" key="6">
    <source>
        <dbReference type="EMBL" id="MFD0915016.1"/>
    </source>
</evidence>
<feature type="domain" description="IclR-ED" evidence="5">
    <location>
        <begin position="80"/>
        <end position="263"/>
    </location>
</feature>
<dbReference type="SMART" id="SM00346">
    <property type="entry name" value="HTH_ICLR"/>
    <property type="match status" value="1"/>
</dbReference>
<gene>
    <name evidence="6" type="ORF">ACFQ14_01195</name>
</gene>
<keyword evidence="2" id="KW-0238">DNA-binding</keyword>
<evidence type="ECO:0000259" key="4">
    <source>
        <dbReference type="PROSITE" id="PS51077"/>
    </source>
</evidence>
<evidence type="ECO:0000313" key="7">
    <source>
        <dbReference type="Proteomes" id="UP001597101"/>
    </source>
</evidence>
<sequence>MSAADTTTALQDAPRHDTGTLGKAMQVLEVIATAQKPMRFTDVLKKVDQPRGTLHRQISNLIEEGLVDISADNAYTPGIRLLKFASRAWSQNTLRSLAQPHIEALHKATGETVHLGQMGDLEVIYLDKIESNQTVRMHSQVGKASPLYCTGIGKAMLARLPLGEAKARTARIEFHRYTPTTITSATALMRELNEIKTTSISHDREEHESGIYCVAASIASPDGETIGGLSVTAPRYRISDETIGEWEHLVRSAAYAIENDMAQRLGPRS</sequence>
<dbReference type="InterPro" id="IPR036390">
    <property type="entry name" value="WH_DNA-bd_sf"/>
</dbReference>
<comment type="caution">
    <text evidence="6">The sequence shown here is derived from an EMBL/GenBank/DDBJ whole genome shotgun (WGS) entry which is preliminary data.</text>
</comment>
<protein>
    <submittedName>
        <fullName evidence="6">IclR family transcriptional regulator</fullName>
    </submittedName>
</protein>
<accession>A0ABW3F986</accession>
<feature type="domain" description="HTH iclR-type" evidence="4">
    <location>
        <begin position="18"/>
        <end position="79"/>
    </location>
</feature>
<reference evidence="7" key="1">
    <citation type="journal article" date="2019" name="Int. J. Syst. Evol. Microbiol.">
        <title>The Global Catalogue of Microorganisms (GCM) 10K type strain sequencing project: providing services to taxonomists for standard genome sequencing and annotation.</title>
        <authorList>
            <consortium name="The Broad Institute Genomics Platform"/>
            <consortium name="The Broad Institute Genome Sequencing Center for Infectious Disease"/>
            <person name="Wu L."/>
            <person name="Ma J."/>
        </authorList>
    </citation>
    <scope>NUCLEOTIDE SEQUENCE [LARGE SCALE GENOMIC DNA]</scope>
    <source>
        <strain evidence="7">CCUG 60023</strain>
    </source>
</reference>
<keyword evidence="7" id="KW-1185">Reference proteome</keyword>
<evidence type="ECO:0000259" key="5">
    <source>
        <dbReference type="PROSITE" id="PS51078"/>
    </source>
</evidence>
<dbReference type="InterPro" id="IPR050707">
    <property type="entry name" value="HTH_MetabolicPath_Reg"/>
</dbReference>
<organism evidence="6 7">
    <name type="scientific">Pseudahrensia aquimaris</name>
    <dbReference type="NCBI Taxonomy" id="744461"/>
    <lineage>
        <taxon>Bacteria</taxon>
        <taxon>Pseudomonadati</taxon>
        <taxon>Pseudomonadota</taxon>
        <taxon>Alphaproteobacteria</taxon>
        <taxon>Hyphomicrobiales</taxon>
        <taxon>Ahrensiaceae</taxon>
        <taxon>Pseudahrensia</taxon>
    </lineage>
</organism>
<dbReference type="InterPro" id="IPR005471">
    <property type="entry name" value="Tscrpt_reg_IclR_N"/>
</dbReference>
<dbReference type="PROSITE" id="PS51078">
    <property type="entry name" value="ICLR_ED"/>
    <property type="match status" value="1"/>
</dbReference>
<evidence type="ECO:0000256" key="3">
    <source>
        <dbReference type="ARBA" id="ARBA00023163"/>
    </source>
</evidence>
<dbReference type="InterPro" id="IPR036388">
    <property type="entry name" value="WH-like_DNA-bd_sf"/>
</dbReference>
<dbReference type="Gene3D" id="3.30.450.40">
    <property type="match status" value="1"/>
</dbReference>
<proteinExistence type="predicted"/>
<dbReference type="RefSeq" id="WP_377210867.1">
    <property type="nucleotide sequence ID" value="NZ_JBHTJV010000002.1"/>
</dbReference>
<dbReference type="PROSITE" id="PS51077">
    <property type="entry name" value="HTH_ICLR"/>
    <property type="match status" value="1"/>
</dbReference>
<name>A0ABW3F986_9HYPH</name>
<dbReference type="SUPFAM" id="SSF55781">
    <property type="entry name" value="GAF domain-like"/>
    <property type="match status" value="1"/>
</dbReference>
<evidence type="ECO:0000256" key="1">
    <source>
        <dbReference type="ARBA" id="ARBA00023015"/>
    </source>
</evidence>
<keyword evidence="3" id="KW-0804">Transcription</keyword>
<evidence type="ECO:0000256" key="2">
    <source>
        <dbReference type="ARBA" id="ARBA00023125"/>
    </source>
</evidence>
<dbReference type="InterPro" id="IPR029016">
    <property type="entry name" value="GAF-like_dom_sf"/>
</dbReference>